<accession>A0A2G1QQH4</accession>
<comment type="caution">
    <text evidence="7">The sequence shown here is derived from an EMBL/GenBank/DDBJ whole genome shotgun (WGS) entry which is preliminary data.</text>
</comment>
<dbReference type="PROSITE" id="PS50931">
    <property type="entry name" value="HTH_LYSR"/>
    <property type="match status" value="1"/>
</dbReference>
<organism evidence="7 8">
    <name type="scientific">Zhengella mangrovi</name>
    <dbReference type="NCBI Taxonomy" id="1982044"/>
    <lineage>
        <taxon>Bacteria</taxon>
        <taxon>Pseudomonadati</taxon>
        <taxon>Pseudomonadota</taxon>
        <taxon>Alphaproteobacteria</taxon>
        <taxon>Hyphomicrobiales</taxon>
        <taxon>Notoacmeibacteraceae</taxon>
        <taxon>Zhengella</taxon>
    </lineage>
</organism>
<gene>
    <name evidence="7" type="ORF">CSC94_08285</name>
</gene>
<name>A0A2G1QQH4_9HYPH</name>
<dbReference type="InterPro" id="IPR036390">
    <property type="entry name" value="WH_DNA-bd_sf"/>
</dbReference>
<evidence type="ECO:0000256" key="5">
    <source>
        <dbReference type="ARBA" id="ARBA00023163"/>
    </source>
</evidence>
<keyword evidence="2" id="KW-0805">Transcription regulation</keyword>
<keyword evidence="8" id="KW-1185">Reference proteome</keyword>
<dbReference type="Gene3D" id="1.10.10.10">
    <property type="entry name" value="Winged helix-like DNA-binding domain superfamily/Winged helix DNA-binding domain"/>
    <property type="match status" value="1"/>
</dbReference>
<dbReference type="Pfam" id="PF00126">
    <property type="entry name" value="HTH_1"/>
    <property type="match status" value="1"/>
</dbReference>
<evidence type="ECO:0000313" key="7">
    <source>
        <dbReference type="EMBL" id="PHP67817.1"/>
    </source>
</evidence>
<comment type="similarity">
    <text evidence="1">Belongs to the LysR transcriptional regulatory family.</text>
</comment>
<dbReference type="PANTHER" id="PTHR30346">
    <property type="entry name" value="TRANSCRIPTIONAL DUAL REGULATOR HCAR-RELATED"/>
    <property type="match status" value="1"/>
</dbReference>
<dbReference type="SUPFAM" id="SSF53850">
    <property type="entry name" value="Periplasmic binding protein-like II"/>
    <property type="match status" value="1"/>
</dbReference>
<dbReference type="InterPro" id="IPR005119">
    <property type="entry name" value="LysR_subst-bd"/>
</dbReference>
<sequence length="308" mass="33562">MRFRPSSRQLEYLVALAELRHFGRAARRCSVSQPTLSVQLQQMEDRLGTRLIERTPGAVALTPAGEKAVALARQALAALDEMAAIASGGEAALGGRLRLGAAPTFGPYFLPHLLPVLHARYPALEIFIREERPHLLEEAIVDGEIDCAIGPEPRRGDRFTFSRLMDEDLFLGLPASHPLAKEASVPVAALVAERMMTLGRGHRLNESVRALAGQAGTPLREDYEGTSLDALRQMVSIGMGVTLFPALYAASEFARHDDVVLRRLAGRRLTRTVGLFWRRGTLRQHHFDTLAALSADVAAGLELPGGKP</sequence>
<dbReference type="GO" id="GO:0003700">
    <property type="term" value="F:DNA-binding transcription factor activity"/>
    <property type="evidence" value="ECO:0007669"/>
    <property type="project" value="InterPro"/>
</dbReference>
<dbReference type="FunFam" id="1.10.10.10:FF:000001">
    <property type="entry name" value="LysR family transcriptional regulator"/>
    <property type="match status" value="1"/>
</dbReference>
<dbReference type="PRINTS" id="PR00039">
    <property type="entry name" value="HTHLYSR"/>
</dbReference>
<dbReference type="PANTHER" id="PTHR30346:SF26">
    <property type="entry name" value="HYDROGEN PEROXIDE-INDUCIBLE GENES ACTIVATOR"/>
    <property type="match status" value="1"/>
</dbReference>
<dbReference type="Gene3D" id="3.40.190.10">
    <property type="entry name" value="Periplasmic binding protein-like II"/>
    <property type="match status" value="2"/>
</dbReference>
<evidence type="ECO:0000256" key="4">
    <source>
        <dbReference type="ARBA" id="ARBA00023159"/>
    </source>
</evidence>
<keyword evidence="4" id="KW-0010">Activator</keyword>
<dbReference type="OrthoDB" id="9775392at2"/>
<keyword evidence="3" id="KW-0238">DNA-binding</keyword>
<dbReference type="Pfam" id="PF03466">
    <property type="entry name" value="LysR_substrate"/>
    <property type="match status" value="1"/>
</dbReference>
<dbReference type="InterPro" id="IPR036388">
    <property type="entry name" value="WH-like_DNA-bd_sf"/>
</dbReference>
<dbReference type="AlphaFoldDB" id="A0A2G1QQH4"/>
<evidence type="ECO:0000256" key="3">
    <source>
        <dbReference type="ARBA" id="ARBA00023125"/>
    </source>
</evidence>
<dbReference type="GO" id="GO:0003677">
    <property type="term" value="F:DNA binding"/>
    <property type="evidence" value="ECO:0007669"/>
    <property type="project" value="UniProtKB-KW"/>
</dbReference>
<keyword evidence="5" id="KW-0804">Transcription</keyword>
<dbReference type="EMBL" id="PDVP01000003">
    <property type="protein sequence ID" value="PHP67817.1"/>
    <property type="molecule type" value="Genomic_DNA"/>
</dbReference>
<evidence type="ECO:0000313" key="8">
    <source>
        <dbReference type="Proteomes" id="UP000221168"/>
    </source>
</evidence>
<feature type="domain" description="HTH lysR-type" evidence="6">
    <location>
        <begin position="5"/>
        <end position="62"/>
    </location>
</feature>
<evidence type="ECO:0000256" key="1">
    <source>
        <dbReference type="ARBA" id="ARBA00009437"/>
    </source>
</evidence>
<proteinExistence type="inferred from homology"/>
<evidence type="ECO:0000259" key="6">
    <source>
        <dbReference type="PROSITE" id="PS50931"/>
    </source>
</evidence>
<dbReference type="Proteomes" id="UP000221168">
    <property type="component" value="Unassembled WGS sequence"/>
</dbReference>
<dbReference type="RefSeq" id="WP_099305985.1">
    <property type="nucleotide sequence ID" value="NZ_PDVP01000003.1"/>
</dbReference>
<dbReference type="SUPFAM" id="SSF46785">
    <property type="entry name" value="Winged helix' DNA-binding domain"/>
    <property type="match status" value="1"/>
</dbReference>
<reference evidence="7 8" key="1">
    <citation type="submission" date="2017-10" db="EMBL/GenBank/DDBJ databases">
        <title>Sedimentibacterium mangrovi gen. nov., sp. nov., a novel member of family Phyllobacteriacea isolated from mangrove sediment.</title>
        <authorList>
            <person name="Liao H."/>
            <person name="Tian Y."/>
        </authorList>
    </citation>
    <scope>NUCLEOTIDE SEQUENCE [LARGE SCALE GENOMIC DNA]</scope>
    <source>
        <strain evidence="7 8">X9-2-2</strain>
    </source>
</reference>
<dbReference type="GO" id="GO:0032993">
    <property type="term" value="C:protein-DNA complex"/>
    <property type="evidence" value="ECO:0007669"/>
    <property type="project" value="TreeGrafter"/>
</dbReference>
<protein>
    <submittedName>
        <fullName evidence="7">LysR family transcriptional regulator</fullName>
    </submittedName>
</protein>
<dbReference type="InterPro" id="IPR000847">
    <property type="entry name" value="LysR_HTH_N"/>
</dbReference>
<dbReference type="CDD" id="cd08411">
    <property type="entry name" value="PBP2_OxyR"/>
    <property type="match status" value="1"/>
</dbReference>
<evidence type="ECO:0000256" key="2">
    <source>
        <dbReference type="ARBA" id="ARBA00023015"/>
    </source>
</evidence>